<sequence length="343" mass="37347">MSHAWTATTRLVLPPRRHPATSRPNAPRQRLCCNPPSPFRRSNLSQKPASPRTRYRTHQPSTRICLDRRPRTLECSGLLHLSCGFFKVIKPSHADYPLIDATGIARVLKLKARRIPSAPALTAAEVWGARVLLYPTVENAATCYLMMRPRSRTWRARWRHDGAELTTMDAALWAASLIGEALMSARSRTPVLVMQHEQLMLAGPEPPPLEAMFAVLEMHALTPLAIMYHVTALARQLAETVAGSTLCVRRAALGGGGVCTVTLGAASAAGGAGAGARRRACERGHGARYGAVPRAPRARTETNRTRAARADGRGGIWRVARRWEGLDADLVVAPNFVAEDAGM</sequence>
<gene>
    <name evidence="2" type="ORF">GGX14DRAFT_407414</name>
</gene>
<evidence type="ECO:0000313" key="3">
    <source>
        <dbReference type="Proteomes" id="UP001219525"/>
    </source>
</evidence>
<reference evidence="2" key="1">
    <citation type="submission" date="2023-03" db="EMBL/GenBank/DDBJ databases">
        <title>Massive genome expansion in bonnet fungi (Mycena s.s.) driven by repeated elements and novel gene families across ecological guilds.</title>
        <authorList>
            <consortium name="Lawrence Berkeley National Laboratory"/>
            <person name="Harder C.B."/>
            <person name="Miyauchi S."/>
            <person name="Viragh M."/>
            <person name="Kuo A."/>
            <person name="Thoen E."/>
            <person name="Andreopoulos B."/>
            <person name="Lu D."/>
            <person name="Skrede I."/>
            <person name="Drula E."/>
            <person name="Henrissat B."/>
            <person name="Morin E."/>
            <person name="Kohler A."/>
            <person name="Barry K."/>
            <person name="LaButti K."/>
            <person name="Morin E."/>
            <person name="Salamov A."/>
            <person name="Lipzen A."/>
            <person name="Mereny Z."/>
            <person name="Hegedus B."/>
            <person name="Baldrian P."/>
            <person name="Stursova M."/>
            <person name="Weitz H."/>
            <person name="Taylor A."/>
            <person name="Grigoriev I.V."/>
            <person name="Nagy L.G."/>
            <person name="Martin F."/>
            <person name="Kauserud H."/>
        </authorList>
    </citation>
    <scope>NUCLEOTIDE SEQUENCE</scope>
    <source>
        <strain evidence="2">9144</strain>
    </source>
</reference>
<dbReference type="Proteomes" id="UP001219525">
    <property type="component" value="Unassembled WGS sequence"/>
</dbReference>
<dbReference type="AlphaFoldDB" id="A0AAD6XYQ9"/>
<evidence type="ECO:0000313" key="2">
    <source>
        <dbReference type="EMBL" id="KAJ7191105.1"/>
    </source>
</evidence>
<evidence type="ECO:0000256" key="1">
    <source>
        <dbReference type="SAM" id="MobiDB-lite"/>
    </source>
</evidence>
<organism evidence="2 3">
    <name type="scientific">Mycena pura</name>
    <dbReference type="NCBI Taxonomy" id="153505"/>
    <lineage>
        <taxon>Eukaryota</taxon>
        <taxon>Fungi</taxon>
        <taxon>Dikarya</taxon>
        <taxon>Basidiomycota</taxon>
        <taxon>Agaricomycotina</taxon>
        <taxon>Agaricomycetes</taxon>
        <taxon>Agaricomycetidae</taxon>
        <taxon>Agaricales</taxon>
        <taxon>Marasmiineae</taxon>
        <taxon>Mycenaceae</taxon>
        <taxon>Mycena</taxon>
    </lineage>
</organism>
<dbReference type="EMBL" id="JARJCW010000137">
    <property type="protein sequence ID" value="KAJ7191105.1"/>
    <property type="molecule type" value="Genomic_DNA"/>
</dbReference>
<name>A0AAD6XYQ9_9AGAR</name>
<accession>A0AAD6XYQ9</accession>
<keyword evidence="3" id="KW-1185">Reference proteome</keyword>
<proteinExistence type="predicted"/>
<feature type="region of interest" description="Disordered" evidence="1">
    <location>
        <begin position="1"/>
        <end position="60"/>
    </location>
</feature>
<comment type="caution">
    <text evidence="2">The sequence shown here is derived from an EMBL/GenBank/DDBJ whole genome shotgun (WGS) entry which is preliminary data.</text>
</comment>
<protein>
    <submittedName>
        <fullName evidence="2">Uncharacterized protein</fullName>
    </submittedName>
</protein>